<keyword evidence="3" id="KW-1185">Reference proteome</keyword>
<reference evidence="2 3" key="1">
    <citation type="submission" date="2012-02" db="EMBL/GenBank/DDBJ databases">
        <title>Shotgun genome sequence of Phaeospirillum photometricum DSM 122.</title>
        <authorList>
            <person name="Duquesne K."/>
            <person name="Sturgis J."/>
        </authorList>
    </citation>
    <scope>NUCLEOTIDE SEQUENCE [LARGE SCALE GENOMIC DNA]</scope>
    <source>
        <strain evidence="3">DSM122</strain>
    </source>
</reference>
<feature type="compositionally biased region" description="Low complexity" evidence="1">
    <location>
        <begin position="21"/>
        <end position="30"/>
    </location>
</feature>
<evidence type="ECO:0000313" key="3">
    <source>
        <dbReference type="Proteomes" id="UP000033220"/>
    </source>
</evidence>
<dbReference type="EMBL" id="HE663493">
    <property type="protein sequence ID" value="CCG08286.1"/>
    <property type="molecule type" value="Genomic_DNA"/>
</dbReference>
<sequence>MVDAGAPGALARCAGDRGDAGADPSPGRRALASRRRHHRPHAGRDRHDPPARFPDRPGLGPGQRRRRVIISASYRTDLPAYHGRWFLERLAAGDVAVPNPYSGTPSLVSLHPSRVSGYVFWTRDPQPFLEALAVVRGQGVPFVVQMSLTGYPGLLEPRRIGLGPALRVMAEIRRLYGPRALVWRYDPVLITSETPPAFHRQQFARLAHAVARQGLADEVVVSWFHPYRKAQVRLNHLARSGGFSWRDPDETEKRALLGDMAAEATALGLRFSVCAQAAMDVPGSQAATCIDAQRLSDLGGRLIAAKPKPQRPGCGCAEARDIGAYDTCHRGCVMCYATRGVGRSG</sequence>
<feature type="region of interest" description="Disordered" evidence="1">
    <location>
        <begin position="1"/>
        <end position="66"/>
    </location>
</feature>
<name>H6SJX1_PARPM</name>
<dbReference type="PATRIC" id="fig|1150469.3.peg.1869"/>
<feature type="compositionally biased region" description="Basic and acidic residues" evidence="1">
    <location>
        <begin position="42"/>
        <end position="55"/>
    </location>
</feature>
<accession>H6SJX1</accession>
<dbReference type="KEGG" id="rpm:RSPPHO_01660"/>
<evidence type="ECO:0000256" key="1">
    <source>
        <dbReference type="SAM" id="MobiDB-lite"/>
    </source>
</evidence>
<dbReference type="eggNOG" id="COG1533">
    <property type="taxonomic scope" value="Bacteria"/>
</dbReference>
<dbReference type="Proteomes" id="UP000033220">
    <property type="component" value="Chromosome DSM 122"/>
</dbReference>
<organism evidence="2 3">
    <name type="scientific">Pararhodospirillum photometricum DSM 122</name>
    <dbReference type="NCBI Taxonomy" id="1150469"/>
    <lineage>
        <taxon>Bacteria</taxon>
        <taxon>Pseudomonadati</taxon>
        <taxon>Pseudomonadota</taxon>
        <taxon>Alphaproteobacteria</taxon>
        <taxon>Rhodospirillales</taxon>
        <taxon>Rhodospirillaceae</taxon>
        <taxon>Pararhodospirillum</taxon>
    </lineage>
</organism>
<dbReference type="STRING" id="1150469.RSPPHO_01660"/>
<evidence type="ECO:0008006" key="4">
    <source>
        <dbReference type="Google" id="ProtNLM"/>
    </source>
</evidence>
<protein>
    <recommendedName>
        <fullName evidence="4">DNA repair photolyase</fullName>
    </recommendedName>
</protein>
<gene>
    <name evidence="2" type="ORF">RSPPHO_01660</name>
</gene>
<dbReference type="Pfam" id="PF08902">
    <property type="entry name" value="DUF1848"/>
    <property type="match status" value="1"/>
</dbReference>
<evidence type="ECO:0000313" key="2">
    <source>
        <dbReference type="EMBL" id="CCG08286.1"/>
    </source>
</evidence>
<dbReference type="InterPro" id="IPR014998">
    <property type="entry name" value="DUF1848"/>
</dbReference>
<feature type="compositionally biased region" description="Basic residues" evidence="1">
    <location>
        <begin position="31"/>
        <end position="41"/>
    </location>
</feature>
<dbReference type="HOGENOM" id="CLU_069130_0_0_5"/>
<proteinExistence type="predicted"/>
<dbReference type="AlphaFoldDB" id="H6SJX1"/>